<dbReference type="Pfam" id="PF24764">
    <property type="entry name" value="rva_4"/>
    <property type="match status" value="1"/>
</dbReference>
<sequence length="507" mass="57547">MSNDPIHTFLMEAHRICVEAQFVVDSLPNADLPAVERSAHQLGAIRQIISVLEDESMTDAARQESFNFVQRLLDPLEDFIANPPPPASTFLATESSGRPGRPKYKLSISRAQQLHDLGNSYEEIAKAMGTTRMTLHRHFMYEGIPTARRAFTEIDDDDLDEVVAEISLAHPFVGSVIVSGHLEARGIHLPRLRVQDSLRRVDELGVLVRWAGIIKRRVYKVRGSNALWHHDANEKLRPWGFYVHGCIDGYSRLIVYLAVRANKRKATVSELFLGAVAQFGWPSRGRGDFGTENNEVERLLIEHWGVLHRAYLRGRSRHNVRIERLWRDVRKDSLETFRQIFDYLEKNGLLDMENPIHSACLYLVFHRRIQASLDRTRDAWNHHRLRTEHDKTPVALFELSREAAITRGYWTGDPGDAVGVVDDLYGYDGQAPAPPSDVTANEPLQRMEQPMGTEAERAGGILVNGDEELEAARELLGDFDCDRDDENWGIEVYCEAVVRMTSVLASL</sequence>
<dbReference type="AlphaFoldDB" id="A0A8H6XM96"/>
<dbReference type="GO" id="GO:0003723">
    <property type="term" value="F:RNA binding"/>
    <property type="evidence" value="ECO:0007669"/>
    <property type="project" value="UniProtKB-KW"/>
</dbReference>
<dbReference type="SUPFAM" id="SSF53098">
    <property type="entry name" value="Ribonuclease H-like"/>
    <property type="match status" value="1"/>
</dbReference>
<dbReference type="InterPro" id="IPR058913">
    <property type="entry name" value="Integrase_dom_put"/>
</dbReference>
<dbReference type="PROSITE" id="PS50994">
    <property type="entry name" value="INTEGRASE"/>
    <property type="match status" value="1"/>
</dbReference>
<dbReference type="GO" id="GO:0005634">
    <property type="term" value="C:nucleus"/>
    <property type="evidence" value="ECO:0007669"/>
    <property type="project" value="UniProtKB-ARBA"/>
</dbReference>
<dbReference type="PANTHER" id="PTHR46791">
    <property type="entry name" value="EXPRESSED PROTEIN"/>
    <property type="match status" value="1"/>
</dbReference>
<accession>A0A8H6XM96</accession>
<protein>
    <submittedName>
        <fullName evidence="3">Integrase catalytic domain-containing protein</fullName>
    </submittedName>
</protein>
<evidence type="ECO:0000313" key="4">
    <source>
        <dbReference type="Proteomes" id="UP000620124"/>
    </source>
</evidence>
<proteinExistence type="predicted"/>
<evidence type="ECO:0000256" key="1">
    <source>
        <dbReference type="ARBA" id="ARBA00022884"/>
    </source>
</evidence>
<dbReference type="Gene3D" id="3.30.420.10">
    <property type="entry name" value="Ribonuclease H-like superfamily/Ribonuclease H"/>
    <property type="match status" value="1"/>
</dbReference>
<keyword evidence="1" id="KW-0694">RNA-binding</keyword>
<feature type="domain" description="Integrase catalytic" evidence="2">
    <location>
        <begin position="219"/>
        <end position="401"/>
    </location>
</feature>
<dbReference type="PANTHER" id="PTHR46791:SF5">
    <property type="entry name" value="CLR5 DOMAIN-CONTAINING PROTEIN-RELATED"/>
    <property type="match status" value="1"/>
</dbReference>
<evidence type="ECO:0000313" key="3">
    <source>
        <dbReference type="EMBL" id="KAF7344298.1"/>
    </source>
</evidence>
<organism evidence="3 4">
    <name type="scientific">Mycena venus</name>
    <dbReference type="NCBI Taxonomy" id="2733690"/>
    <lineage>
        <taxon>Eukaryota</taxon>
        <taxon>Fungi</taxon>
        <taxon>Dikarya</taxon>
        <taxon>Basidiomycota</taxon>
        <taxon>Agaricomycotina</taxon>
        <taxon>Agaricomycetes</taxon>
        <taxon>Agaricomycetidae</taxon>
        <taxon>Agaricales</taxon>
        <taxon>Marasmiineae</taxon>
        <taxon>Mycenaceae</taxon>
        <taxon>Mycena</taxon>
    </lineage>
</organism>
<dbReference type="InterPro" id="IPR012337">
    <property type="entry name" value="RNaseH-like_sf"/>
</dbReference>
<dbReference type="Proteomes" id="UP000620124">
    <property type="component" value="Unassembled WGS sequence"/>
</dbReference>
<gene>
    <name evidence="3" type="ORF">MVEN_01721300</name>
</gene>
<comment type="caution">
    <text evidence="3">The sequence shown here is derived from an EMBL/GenBank/DDBJ whole genome shotgun (WGS) entry which is preliminary data.</text>
</comment>
<name>A0A8H6XM96_9AGAR</name>
<dbReference type="InterPro" id="IPR036397">
    <property type="entry name" value="RNaseH_sf"/>
</dbReference>
<keyword evidence="4" id="KW-1185">Reference proteome</keyword>
<dbReference type="EMBL" id="JACAZI010000015">
    <property type="protein sequence ID" value="KAF7344298.1"/>
    <property type="molecule type" value="Genomic_DNA"/>
</dbReference>
<dbReference type="OrthoDB" id="2686689at2759"/>
<evidence type="ECO:0000259" key="2">
    <source>
        <dbReference type="PROSITE" id="PS50994"/>
    </source>
</evidence>
<dbReference type="InterPro" id="IPR001584">
    <property type="entry name" value="Integrase_cat-core"/>
</dbReference>
<dbReference type="GO" id="GO:0015074">
    <property type="term" value="P:DNA integration"/>
    <property type="evidence" value="ECO:0007669"/>
    <property type="project" value="InterPro"/>
</dbReference>
<reference evidence="3" key="1">
    <citation type="submission" date="2020-05" db="EMBL/GenBank/DDBJ databases">
        <title>Mycena genomes resolve the evolution of fungal bioluminescence.</title>
        <authorList>
            <person name="Tsai I.J."/>
        </authorList>
    </citation>
    <scope>NUCLEOTIDE SEQUENCE</scope>
    <source>
        <strain evidence="3">CCC161011</strain>
    </source>
</reference>